<dbReference type="AlphaFoldDB" id="A0A9E1M159"/>
<reference evidence="1" key="1">
    <citation type="submission" date="2021-02" db="EMBL/GenBank/DDBJ databases">
        <title>Infant gut strain persistence is associated with maternal origin, phylogeny, and functional potential including surface adhesion and iron acquisition.</title>
        <authorList>
            <person name="Lou Y.C."/>
        </authorList>
    </citation>
    <scope>NUCLEOTIDE SEQUENCE</scope>
    <source>
        <strain evidence="1">L2_039_000G1_dasL2_039_000G1_maxbin2.maxbin.077</strain>
    </source>
</reference>
<evidence type="ECO:0000313" key="2">
    <source>
        <dbReference type="Proteomes" id="UP000811365"/>
    </source>
</evidence>
<sequence>MSNGMIAGGAWEQMTFFAPLPITGTPAISLFDHTTHSSEKPSEWMKQLVPDGEYVVMVGTHPLVMRKTKLAVDEVPEGHQFYHYLIDGAVYAGIFVGKENAE</sequence>
<evidence type="ECO:0000313" key="1">
    <source>
        <dbReference type="EMBL" id="MBS6622322.1"/>
    </source>
</evidence>
<name>A0A9E1M159_9FIRM</name>
<accession>A0A9E1M159</accession>
<protein>
    <submittedName>
        <fullName evidence="1">Uncharacterized protein</fullName>
    </submittedName>
</protein>
<proteinExistence type="predicted"/>
<dbReference type="EMBL" id="JAGZYH010000033">
    <property type="protein sequence ID" value="MBS6622322.1"/>
    <property type="molecule type" value="Genomic_DNA"/>
</dbReference>
<organism evidence="1 2">
    <name type="scientific">Faecalibacterium prausnitzii</name>
    <dbReference type="NCBI Taxonomy" id="853"/>
    <lineage>
        <taxon>Bacteria</taxon>
        <taxon>Bacillati</taxon>
        <taxon>Bacillota</taxon>
        <taxon>Clostridia</taxon>
        <taxon>Eubacteriales</taxon>
        <taxon>Oscillospiraceae</taxon>
        <taxon>Faecalibacterium</taxon>
    </lineage>
</organism>
<dbReference type="Proteomes" id="UP000811365">
    <property type="component" value="Unassembled WGS sequence"/>
</dbReference>
<comment type="caution">
    <text evidence="1">The sequence shown here is derived from an EMBL/GenBank/DDBJ whole genome shotgun (WGS) entry which is preliminary data.</text>
</comment>
<gene>
    <name evidence="1" type="ORF">KH315_09220</name>
</gene>